<keyword evidence="4" id="KW-1185">Reference proteome</keyword>
<dbReference type="RefSeq" id="WP_106261052.1">
    <property type="nucleotide sequence ID" value="NZ_CAWNSW010000141.1"/>
</dbReference>
<comment type="caution">
    <text evidence="3">The sequence shown here is derived from an EMBL/GenBank/DDBJ whole genome shotgun (WGS) entry which is preliminary data.</text>
</comment>
<dbReference type="InterPro" id="IPR036390">
    <property type="entry name" value="WH_DNA-bd_sf"/>
</dbReference>
<protein>
    <submittedName>
        <fullName evidence="3">PadR family transcriptional regulator</fullName>
    </submittedName>
</protein>
<dbReference type="EMBL" id="PVWK01000160">
    <property type="protein sequence ID" value="PSB23608.1"/>
    <property type="molecule type" value="Genomic_DNA"/>
</dbReference>
<dbReference type="OrthoDB" id="9783723at2"/>
<dbReference type="Proteomes" id="UP000239576">
    <property type="component" value="Unassembled WGS sequence"/>
</dbReference>
<dbReference type="InterPro" id="IPR005149">
    <property type="entry name" value="Tscrpt_reg_PadR_N"/>
</dbReference>
<dbReference type="PANTHER" id="PTHR43252">
    <property type="entry name" value="TRANSCRIPTIONAL REGULATOR YQJI"/>
    <property type="match status" value="1"/>
</dbReference>
<proteinExistence type="predicted"/>
<feature type="domain" description="Transcription regulator PadR N-terminal" evidence="1">
    <location>
        <begin position="7"/>
        <end position="80"/>
    </location>
</feature>
<accession>A0A2T1DSZ2</accession>
<gene>
    <name evidence="3" type="ORF">C7B82_30485</name>
</gene>
<feature type="domain" description="Transcription regulator PadR C-terminal" evidence="2">
    <location>
        <begin position="92"/>
        <end position="175"/>
    </location>
</feature>
<dbReference type="Gene3D" id="1.10.10.10">
    <property type="entry name" value="Winged helix-like DNA-binding domain superfamily/Winged helix DNA-binding domain"/>
    <property type="match status" value="1"/>
</dbReference>
<name>A0A2T1DSZ2_9CYAN</name>
<dbReference type="AlphaFoldDB" id="A0A2T1DSZ2"/>
<evidence type="ECO:0000259" key="1">
    <source>
        <dbReference type="Pfam" id="PF03551"/>
    </source>
</evidence>
<dbReference type="PANTHER" id="PTHR43252:SF4">
    <property type="entry name" value="TRANSCRIPTIONAL REGULATORY PROTEIN"/>
    <property type="match status" value="1"/>
</dbReference>
<dbReference type="Pfam" id="PF10400">
    <property type="entry name" value="Vir_act_alpha_C"/>
    <property type="match status" value="1"/>
</dbReference>
<dbReference type="Pfam" id="PF03551">
    <property type="entry name" value="PadR"/>
    <property type="match status" value="1"/>
</dbReference>
<reference evidence="3 4" key="2">
    <citation type="submission" date="2018-03" db="EMBL/GenBank/DDBJ databases">
        <title>The ancient ancestry and fast evolution of plastids.</title>
        <authorList>
            <person name="Moore K.R."/>
            <person name="Magnabosco C."/>
            <person name="Momper L."/>
            <person name="Gold D.A."/>
            <person name="Bosak T."/>
            <person name="Fournier G.P."/>
        </authorList>
    </citation>
    <scope>NUCLEOTIDE SEQUENCE [LARGE SCALE GENOMIC DNA]</scope>
    <source>
        <strain evidence="3 4">ULC18</strain>
    </source>
</reference>
<dbReference type="Gene3D" id="6.10.140.190">
    <property type="match status" value="1"/>
</dbReference>
<evidence type="ECO:0000259" key="2">
    <source>
        <dbReference type="Pfam" id="PF10400"/>
    </source>
</evidence>
<dbReference type="InterPro" id="IPR036388">
    <property type="entry name" value="WH-like_DNA-bd_sf"/>
</dbReference>
<evidence type="ECO:0000313" key="3">
    <source>
        <dbReference type="EMBL" id="PSB23608.1"/>
    </source>
</evidence>
<sequence length="186" mass="21512">MALAHAILAILLDQPCSGYDLRKRFEGSVGFFWQASFQQIYRELSKLEEQGLLSFETIHQQSRPDKRIYQMTEAGKAYLKAWIAEPCDIAPLRDDLLVKTFSGYAVPNDTFLAELKQHQARHQERLTVYRQIEQKFFPNPQALPVKAKFQYLTLLNGIRFETAWLAWCEESLSLLNEPSAQESKTP</sequence>
<reference evidence="4" key="1">
    <citation type="submission" date="2018-02" db="EMBL/GenBank/DDBJ databases">
        <authorList>
            <person name="Moore K."/>
            <person name="Momper L."/>
        </authorList>
    </citation>
    <scope>NUCLEOTIDE SEQUENCE [LARGE SCALE GENOMIC DNA]</scope>
    <source>
        <strain evidence="4">ULC18</strain>
    </source>
</reference>
<evidence type="ECO:0000313" key="4">
    <source>
        <dbReference type="Proteomes" id="UP000239576"/>
    </source>
</evidence>
<organism evidence="3 4">
    <name type="scientific">Stenomitos frigidus ULC18</name>
    <dbReference type="NCBI Taxonomy" id="2107698"/>
    <lineage>
        <taxon>Bacteria</taxon>
        <taxon>Bacillati</taxon>
        <taxon>Cyanobacteriota</taxon>
        <taxon>Cyanophyceae</taxon>
        <taxon>Leptolyngbyales</taxon>
        <taxon>Leptolyngbyaceae</taxon>
        <taxon>Stenomitos</taxon>
    </lineage>
</organism>
<dbReference type="InterPro" id="IPR018309">
    <property type="entry name" value="Tscrpt_reg_PadR_C"/>
</dbReference>
<dbReference type="SUPFAM" id="SSF46785">
    <property type="entry name" value="Winged helix' DNA-binding domain"/>
    <property type="match status" value="1"/>
</dbReference>